<dbReference type="Gene3D" id="3.30.230.10">
    <property type="match status" value="1"/>
</dbReference>
<dbReference type="Pfam" id="PF00288">
    <property type="entry name" value="GHMP_kinases_N"/>
    <property type="match status" value="1"/>
</dbReference>
<evidence type="ECO:0000256" key="10">
    <source>
        <dbReference type="ARBA" id="ARBA00022840"/>
    </source>
</evidence>
<evidence type="ECO:0000256" key="3">
    <source>
        <dbReference type="ARBA" id="ARBA00012078"/>
    </source>
</evidence>
<protein>
    <recommendedName>
        <fullName evidence="4 12">Homoserine kinase</fullName>
        <shortName evidence="12">HK</shortName>
        <shortName evidence="12">HSK</shortName>
        <ecNumber evidence="3 12">2.7.1.39</ecNumber>
    </recommendedName>
</protein>
<keyword evidence="8 12" id="KW-0547">Nucleotide-binding</keyword>
<dbReference type="GO" id="GO:0004413">
    <property type="term" value="F:homoserine kinase activity"/>
    <property type="evidence" value="ECO:0007669"/>
    <property type="project" value="UniProtKB-EC"/>
</dbReference>
<dbReference type="NCBIfam" id="TIGR00191">
    <property type="entry name" value="thrB"/>
    <property type="match status" value="1"/>
</dbReference>
<sequence>MLKTDNTTKAFAPASIGNVSLGFDVLGAALAPIDNSLLGDWVEVADAEQFSLSCDGRFAHKLPPNSVDNIVTQCYEYFQKKRLALGYKALKVKMHLHKDLPIGSGLGSSASSIVAAFYALNQYSAKVFEAEVFDKNTLLKMMGELEGQISGSIHYDNVAPSYLGGMTLMSGQDTQIALNLPVLDKWYWVACYSGLSVSTAKARAILPTSYSMSDTLQFGRQLAVFVDSLHKRDEALAASVMIDVIAEQHRKALLPYFDEARAFAIQNQALSFGISGSGPTVFAVTKTLESAQSIQSWLAQHYIQNEDGFSHICKIDQAGTRTL</sequence>
<feature type="domain" description="GHMP kinase C-terminal" evidence="14">
    <location>
        <begin position="247"/>
        <end position="303"/>
    </location>
</feature>
<dbReference type="InterPro" id="IPR006203">
    <property type="entry name" value="GHMP_knse_ATP-bd_CS"/>
</dbReference>
<evidence type="ECO:0000313" key="16">
    <source>
        <dbReference type="Proteomes" id="UP001253545"/>
    </source>
</evidence>
<evidence type="ECO:0000256" key="5">
    <source>
        <dbReference type="ARBA" id="ARBA00022605"/>
    </source>
</evidence>
<dbReference type="SUPFAM" id="SSF54211">
    <property type="entry name" value="Ribosomal protein S5 domain 2-like"/>
    <property type="match status" value="1"/>
</dbReference>
<dbReference type="RefSeq" id="WP_311366961.1">
    <property type="nucleotide sequence ID" value="NZ_JAVRHX010000001.1"/>
</dbReference>
<proteinExistence type="inferred from homology"/>
<name>A0ABU2ZLE5_9ALTE</name>
<comment type="catalytic activity">
    <reaction evidence="11 12">
        <text>L-homoserine + ATP = O-phospho-L-homoserine + ADP + H(+)</text>
        <dbReference type="Rhea" id="RHEA:13985"/>
        <dbReference type="ChEBI" id="CHEBI:15378"/>
        <dbReference type="ChEBI" id="CHEBI:30616"/>
        <dbReference type="ChEBI" id="CHEBI:57476"/>
        <dbReference type="ChEBI" id="CHEBI:57590"/>
        <dbReference type="ChEBI" id="CHEBI:456216"/>
        <dbReference type="EC" id="2.7.1.39"/>
    </reaction>
</comment>
<dbReference type="PROSITE" id="PS00627">
    <property type="entry name" value="GHMP_KINASES_ATP"/>
    <property type="match status" value="1"/>
</dbReference>
<dbReference type="NCBIfam" id="NF002288">
    <property type="entry name" value="PRK01212.1-4"/>
    <property type="match status" value="1"/>
</dbReference>
<dbReference type="SUPFAM" id="SSF55060">
    <property type="entry name" value="GHMP Kinase, C-terminal domain"/>
    <property type="match status" value="1"/>
</dbReference>
<dbReference type="InterPro" id="IPR006204">
    <property type="entry name" value="GHMP_kinase_N_dom"/>
</dbReference>
<keyword evidence="9 12" id="KW-0418">Kinase</keyword>
<dbReference type="InterPro" id="IPR036554">
    <property type="entry name" value="GHMP_kinase_C_sf"/>
</dbReference>
<dbReference type="InterPro" id="IPR000870">
    <property type="entry name" value="Homoserine_kinase"/>
</dbReference>
<keyword evidence="6 12" id="KW-0808">Transferase</keyword>
<evidence type="ECO:0000256" key="12">
    <source>
        <dbReference type="HAMAP-Rule" id="MF_00384"/>
    </source>
</evidence>
<comment type="function">
    <text evidence="12">Catalyzes the ATP-dependent phosphorylation of L-homoserine to L-homoserine phosphate.</text>
</comment>
<dbReference type="Proteomes" id="UP001253545">
    <property type="component" value="Unassembled WGS sequence"/>
</dbReference>
<keyword evidence="16" id="KW-1185">Reference proteome</keyword>
<dbReference type="PANTHER" id="PTHR20861:SF1">
    <property type="entry name" value="HOMOSERINE KINASE"/>
    <property type="match status" value="1"/>
</dbReference>
<organism evidence="15 16">
    <name type="scientific">Glaciecola petra</name>
    <dbReference type="NCBI Taxonomy" id="3075602"/>
    <lineage>
        <taxon>Bacteria</taxon>
        <taxon>Pseudomonadati</taxon>
        <taxon>Pseudomonadota</taxon>
        <taxon>Gammaproteobacteria</taxon>
        <taxon>Alteromonadales</taxon>
        <taxon>Alteromonadaceae</taxon>
        <taxon>Glaciecola</taxon>
    </lineage>
</organism>
<dbReference type="EC" id="2.7.1.39" evidence="3 12"/>
<keyword evidence="10 12" id="KW-0067">ATP-binding</keyword>
<evidence type="ECO:0000256" key="7">
    <source>
        <dbReference type="ARBA" id="ARBA00022697"/>
    </source>
</evidence>
<evidence type="ECO:0000256" key="6">
    <source>
        <dbReference type="ARBA" id="ARBA00022679"/>
    </source>
</evidence>
<reference evidence="15 16" key="1">
    <citation type="submission" date="2023-09" db="EMBL/GenBank/DDBJ databases">
        <authorList>
            <person name="Rey-Velasco X."/>
        </authorList>
    </citation>
    <scope>NUCLEOTIDE SEQUENCE [LARGE SCALE GENOMIC DNA]</scope>
    <source>
        <strain evidence="15 16">P117</strain>
    </source>
</reference>
<feature type="binding site" evidence="12">
    <location>
        <begin position="101"/>
        <end position="111"/>
    </location>
    <ligand>
        <name>ATP</name>
        <dbReference type="ChEBI" id="CHEBI:30616"/>
    </ligand>
</feature>
<accession>A0ABU2ZLE5</accession>
<evidence type="ECO:0000259" key="13">
    <source>
        <dbReference type="Pfam" id="PF00288"/>
    </source>
</evidence>
<feature type="domain" description="GHMP kinase N-terminal" evidence="13">
    <location>
        <begin position="69"/>
        <end position="165"/>
    </location>
</feature>
<comment type="caution">
    <text evidence="15">The sequence shown here is derived from an EMBL/GenBank/DDBJ whole genome shotgun (WGS) entry which is preliminary data.</text>
</comment>
<dbReference type="InterPro" id="IPR013750">
    <property type="entry name" value="GHMP_kinase_C_dom"/>
</dbReference>
<keyword evidence="12" id="KW-0963">Cytoplasm</keyword>
<evidence type="ECO:0000256" key="9">
    <source>
        <dbReference type="ARBA" id="ARBA00022777"/>
    </source>
</evidence>
<evidence type="ECO:0000256" key="2">
    <source>
        <dbReference type="ARBA" id="ARBA00007370"/>
    </source>
</evidence>
<evidence type="ECO:0000313" key="15">
    <source>
        <dbReference type="EMBL" id="MDT0593446.1"/>
    </source>
</evidence>
<keyword evidence="7 12" id="KW-0791">Threonine biosynthesis</keyword>
<dbReference type="InterPro" id="IPR014721">
    <property type="entry name" value="Ribsml_uS5_D2-typ_fold_subgr"/>
</dbReference>
<dbReference type="HAMAP" id="MF_00384">
    <property type="entry name" value="Homoser_kinase"/>
    <property type="match status" value="1"/>
</dbReference>
<comment type="similarity">
    <text evidence="2 12">Belongs to the GHMP kinase family. Homoserine kinase subfamily.</text>
</comment>
<comment type="subcellular location">
    <subcellularLocation>
        <location evidence="12">Cytoplasm</location>
    </subcellularLocation>
</comment>
<dbReference type="Gene3D" id="3.30.70.890">
    <property type="entry name" value="GHMP kinase, C-terminal domain"/>
    <property type="match status" value="1"/>
</dbReference>
<dbReference type="PIRSF" id="PIRSF000676">
    <property type="entry name" value="Homoser_kin"/>
    <property type="match status" value="1"/>
</dbReference>
<evidence type="ECO:0000256" key="11">
    <source>
        <dbReference type="ARBA" id="ARBA00049375"/>
    </source>
</evidence>
<dbReference type="InterPro" id="IPR020568">
    <property type="entry name" value="Ribosomal_Su5_D2-typ_SF"/>
</dbReference>
<evidence type="ECO:0000256" key="8">
    <source>
        <dbReference type="ARBA" id="ARBA00022741"/>
    </source>
</evidence>
<evidence type="ECO:0000259" key="14">
    <source>
        <dbReference type="Pfam" id="PF08544"/>
    </source>
</evidence>
<keyword evidence="5 12" id="KW-0028">Amino-acid biosynthesis</keyword>
<dbReference type="PANTHER" id="PTHR20861">
    <property type="entry name" value="HOMOSERINE/4-DIPHOSPHOCYTIDYL-2-C-METHYL-D-ERYTHRITOL KINASE"/>
    <property type="match status" value="1"/>
</dbReference>
<evidence type="ECO:0000256" key="4">
    <source>
        <dbReference type="ARBA" id="ARBA00017858"/>
    </source>
</evidence>
<gene>
    <name evidence="12 15" type="primary">thrB</name>
    <name evidence="15" type="ORF">RM552_01145</name>
</gene>
<dbReference type="PRINTS" id="PR00958">
    <property type="entry name" value="HOMSERKINASE"/>
</dbReference>
<dbReference type="Pfam" id="PF08544">
    <property type="entry name" value="GHMP_kinases_C"/>
    <property type="match status" value="1"/>
</dbReference>
<comment type="pathway">
    <text evidence="1 12">Amino-acid biosynthesis; L-threonine biosynthesis; L-threonine from L-aspartate: step 4/5.</text>
</comment>
<dbReference type="EMBL" id="JAVRHX010000001">
    <property type="protein sequence ID" value="MDT0593446.1"/>
    <property type="molecule type" value="Genomic_DNA"/>
</dbReference>
<evidence type="ECO:0000256" key="1">
    <source>
        <dbReference type="ARBA" id="ARBA00005015"/>
    </source>
</evidence>